<accession>A0A183FSW6</accession>
<gene>
    <name evidence="2" type="ORF">HPBE_LOCUS11103</name>
</gene>
<dbReference type="InterPro" id="IPR004012">
    <property type="entry name" value="Run_dom"/>
</dbReference>
<keyword evidence="3" id="KW-1185">Reference proteome</keyword>
<protein>
    <submittedName>
        <fullName evidence="4">RUN domain-containing protein</fullName>
    </submittedName>
</protein>
<dbReference type="AlphaFoldDB" id="A0A183FSW6"/>
<dbReference type="PROSITE" id="PS50826">
    <property type="entry name" value="RUN"/>
    <property type="match status" value="1"/>
</dbReference>
<reference evidence="4" key="2">
    <citation type="submission" date="2019-09" db="UniProtKB">
        <authorList>
            <consortium name="WormBaseParasite"/>
        </authorList>
    </citation>
    <scope>IDENTIFICATION</scope>
</reference>
<accession>A0A3P8CST9</accession>
<proteinExistence type="predicted"/>
<sequence length="77" mass="8256">MSLCLVLEQILSGGIGSEERSAARSRSELFPTGWLAVRQAVSAKSDGISDQFGDHLLRRIARAWTITPTATASVVGR</sequence>
<evidence type="ECO:0000259" key="1">
    <source>
        <dbReference type="PROSITE" id="PS50826"/>
    </source>
</evidence>
<dbReference type="Proteomes" id="UP000050761">
    <property type="component" value="Unassembled WGS sequence"/>
</dbReference>
<dbReference type="EMBL" id="UZAH01026985">
    <property type="protein sequence ID" value="VDO87445.1"/>
    <property type="molecule type" value="Genomic_DNA"/>
</dbReference>
<organism evidence="3 4">
    <name type="scientific">Heligmosomoides polygyrus</name>
    <name type="common">Parasitic roundworm</name>
    <dbReference type="NCBI Taxonomy" id="6339"/>
    <lineage>
        <taxon>Eukaryota</taxon>
        <taxon>Metazoa</taxon>
        <taxon>Ecdysozoa</taxon>
        <taxon>Nematoda</taxon>
        <taxon>Chromadorea</taxon>
        <taxon>Rhabditida</taxon>
        <taxon>Rhabditina</taxon>
        <taxon>Rhabditomorpha</taxon>
        <taxon>Strongyloidea</taxon>
        <taxon>Heligmosomidae</taxon>
        <taxon>Heligmosomoides</taxon>
    </lineage>
</organism>
<feature type="domain" description="RUN" evidence="1">
    <location>
        <begin position="1"/>
        <end position="77"/>
    </location>
</feature>
<reference evidence="2 3" key="1">
    <citation type="submission" date="2018-11" db="EMBL/GenBank/DDBJ databases">
        <authorList>
            <consortium name="Pathogen Informatics"/>
        </authorList>
    </citation>
    <scope>NUCLEOTIDE SEQUENCE [LARGE SCALE GENOMIC DNA]</scope>
</reference>
<name>A0A183FSW6_HELPZ</name>
<evidence type="ECO:0000313" key="4">
    <source>
        <dbReference type="WBParaSite" id="HPBE_0001110201-mRNA-1"/>
    </source>
</evidence>
<evidence type="ECO:0000313" key="3">
    <source>
        <dbReference type="Proteomes" id="UP000050761"/>
    </source>
</evidence>
<dbReference type="WBParaSite" id="HPBE_0001110201-mRNA-1">
    <property type="protein sequence ID" value="HPBE_0001110201-mRNA-1"/>
    <property type="gene ID" value="HPBE_0001110201"/>
</dbReference>
<evidence type="ECO:0000313" key="2">
    <source>
        <dbReference type="EMBL" id="VDO87445.1"/>
    </source>
</evidence>